<keyword evidence="10" id="KW-1185">Reference proteome</keyword>
<dbReference type="InterPro" id="IPR001915">
    <property type="entry name" value="Peptidase_M48"/>
</dbReference>
<evidence type="ECO:0000313" key="10">
    <source>
        <dbReference type="Proteomes" id="UP000216035"/>
    </source>
</evidence>
<dbReference type="AlphaFoldDB" id="A0A256A334"/>
<dbReference type="Pfam" id="PF01435">
    <property type="entry name" value="Peptidase_M48"/>
    <property type="match status" value="1"/>
</dbReference>
<feature type="domain" description="Peptidase M48" evidence="8">
    <location>
        <begin position="76"/>
        <end position="255"/>
    </location>
</feature>
<evidence type="ECO:0000259" key="8">
    <source>
        <dbReference type="Pfam" id="PF01435"/>
    </source>
</evidence>
<dbReference type="RefSeq" id="WP_094485174.1">
    <property type="nucleotide sequence ID" value="NZ_NOXX01000129.1"/>
</dbReference>
<dbReference type="EMBL" id="NOXX01000129">
    <property type="protein sequence ID" value="OYQ48257.1"/>
    <property type="molecule type" value="Genomic_DNA"/>
</dbReference>
<keyword evidence="2" id="KW-0479">Metal-binding</keyword>
<dbReference type="GO" id="GO:0051603">
    <property type="term" value="P:proteolysis involved in protein catabolic process"/>
    <property type="evidence" value="ECO:0007669"/>
    <property type="project" value="TreeGrafter"/>
</dbReference>
<protein>
    <submittedName>
        <fullName evidence="9">Peptidase M48</fullName>
    </submittedName>
</protein>
<evidence type="ECO:0000313" key="9">
    <source>
        <dbReference type="EMBL" id="OYQ48257.1"/>
    </source>
</evidence>
<evidence type="ECO:0000256" key="4">
    <source>
        <dbReference type="ARBA" id="ARBA00022833"/>
    </source>
</evidence>
<keyword evidence="7" id="KW-0732">Signal</keyword>
<comment type="cofactor">
    <cofactor evidence="6">
        <name>Zn(2+)</name>
        <dbReference type="ChEBI" id="CHEBI:29105"/>
    </cofactor>
    <text evidence="6">Binds 1 zinc ion per subunit.</text>
</comment>
<sequence length="272" mass="28867">MKNKSIIPAVLFLLLALACATNPVTGKKTLALVDNSAILPSAFQQYNDFLKTNKVVAGTADAKRVELVGNKIRAAAEKLLAARGQSAALKDYRWEYKLIESKEVNAWCMPGGKIAFYTGILPITKDEAGIAVVMGHEVAHALLNHGQQRMSGGVLAELGAGLVGAAVGGKSEQTQALAMQAYGAGAQFGALLPFSRSHETEADEIGLILMTIAGYNPDVAVPFWQRMAAQSGGKEPAEFMSTHPSNSTRIANIQQQIPIARREAAKLGVTPK</sequence>
<evidence type="ECO:0000256" key="2">
    <source>
        <dbReference type="ARBA" id="ARBA00022723"/>
    </source>
</evidence>
<dbReference type="PANTHER" id="PTHR22726:SF1">
    <property type="entry name" value="METALLOENDOPEPTIDASE OMA1, MITOCHONDRIAL"/>
    <property type="match status" value="1"/>
</dbReference>
<comment type="caution">
    <text evidence="9">The sequence shown here is derived from an EMBL/GenBank/DDBJ whole genome shotgun (WGS) entry which is preliminary data.</text>
</comment>
<gene>
    <name evidence="9" type="ORF">CHX27_02420</name>
</gene>
<comment type="similarity">
    <text evidence="6">Belongs to the peptidase M48 family.</text>
</comment>
<accession>A0A256A334</accession>
<dbReference type="PROSITE" id="PS51257">
    <property type="entry name" value="PROKAR_LIPOPROTEIN"/>
    <property type="match status" value="1"/>
</dbReference>
<evidence type="ECO:0000256" key="3">
    <source>
        <dbReference type="ARBA" id="ARBA00022801"/>
    </source>
</evidence>
<evidence type="ECO:0000256" key="5">
    <source>
        <dbReference type="ARBA" id="ARBA00023049"/>
    </source>
</evidence>
<dbReference type="Proteomes" id="UP000216035">
    <property type="component" value="Unassembled WGS sequence"/>
</dbReference>
<dbReference type="GO" id="GO:0016020">
    <property type="term" value="C:membrane"/>
    <property type="evidence" value="ECO:0007669"/>
    <property type="project" value="TreeGrafter"/>
</dbReference>
<keyword evidence="5 6" id="KW-0482">Metalloprotease</keyword>
<keyword evidence="1 6" id="KW-0645">Protease</keyword>
<dbReference type="Gene3D" id="3.30.2010.10">
    <property type="entry name" value="Metalloproteases ('zincins'), catalytic domain"/>
    <property type="match status" value="1"/>
</dbReference>
<feature type="chain" id="PRO_5013373210" evidence="7">
    <location>
        <begin position="21"/>
        <end position="272"/>
    </location>
</feature>
<evidence type="ECO:0000256" key="7">
    <source>
        <dbReference type="SAM" id="SignalP"/>
    </source>
</evidence>
<name>A0A256A334_9FLAO</name>
<dbReference type="GO" id="GO:0046872">
    <property type="term" value="F:metal ion binding"/>
    <property type="evidence" value="ECO:0007669"/>
    <property type="project" value="UniProtKB-KW"/>
</dbReference>
<reference evidence="9 10" key="1">
    <citation type="submission" date="2017-07" db="EMBL/GenBank/DDBJ databases">
        <title>Flavobacterium cyanobacteriorum sp. nov., isolated from cyanobacterial aggregates in a eutrophic lake.</title>
        <authorList>
            <person name="Cai H."/>
        </authorList>
    </citation>
    <scope>NUCLEOTIDE SEQUENCE [LARGE SCALE GENOMIC DNA]</scope>
    <source>
        <strain evidence="9 10">TH167</strain>
    </source>
</reference>
<proteinExistence type="inferred from homology"/>
<dbReference type="GO" id="GO:0004222">
    <property type="term" value="F:metalloendopeptidase activity"/>
    <property type="evidence" value="ECO:0007669"/>
    <property type="project" value="InterPro"/>
</dbReference>
<dbReference type="PANTHER" id="PTHR22726">
    <property type="entry name" value="METALLOENDOPEPTIDASE OMA1"/>
    <property type="match status" value="1"/>
</dbReference>
<keyword evidence="4 6" id="KW-0862">Zinc</keyword>
<evidence type="ECO:0000256" key="1">
    <source>
        <dbReference type="ARBA" id="ARBA00022670"/>
    </source>
</evidence>
<organism evidence="9 10">
    <name type="scientific">Flavobacterium aurantiibacter</name>
    <dbReference type="NCBI Taxonomy" id="2023067"/>
    <lineage>
        <taxon>Bacteria</taxon>
        <taxon>Pseudomonadati</taxon>
        <taxon>Bacteroidota</taxon>
        <taxon>Flavobacteriia</taxon>
        <taxon>Flavobacteriales</taxon>
        <taxon>Flavobacteriaceae</taxon>
        <taxon>Flavobacterium</taxon>
    </lineage>
</organism>
<keyword evidence="3 6" id="KW-0378">Hydrolase</keyword>
<dbReference type="InterPro" id="IPR051156">
    <property type="entry name" value="Mito/Outer_Membr_Metalloprot"/>
</dbReference>
<dbReference type="OrthoDB" id="9810445at2"/>
<feature type="signal peptide" evidence="7">
    <location>
        <begin position="1"/>
        <end position="20"/>
    </location>
</feature>
<dbReference type="CDD" id="cd07331">
    <property type="entry name" value="M48C_Oma1_like"/>
    <property type="match status" value="1"/>
</dbReference>
<evidence type="ECO:0000256" key="6">
    <source>
        <dbReference type="RuleBase" id="RU003983"/>
    </source>
</evidence>